<keyword evidence="1" id="KW-0812">Transmembrane</keyword>
<protein>
    <recommendedName>
        <fullName evidence="2">PASTA domain-containing protein</fullName>
    </recommendedName>
</protein>
<dbReference type="AlphaFoldDB" id="A0A3B0U8F0"/>
<evidence type="ECO:0000313" key="3">
    <source>
        <dbReference type="EMBL" id="VAW24653.1"/>
    </source>
</evidence>
<keyword evidence="1" id="KW-0472">Membrane</keyword>
<name>A0A3B0U8F0_9ZZZZ</name>
<organism evidence="3">
    <name type="scientific">hydrothermal vent metagenome</name>
    <dbReference type="NCBI Taxonomy" id="652676"/>
    <lineage>
        <taxon>unclassified sequences</taxon>
        <taxon>metagenomes</taxon>
        <taxon>ecological metagenomes</taxon>
    </lineage>
</organism>
<dbReference type="CDD" id="cd06577">
    <property type="entry name" value="PASTA_pknB"/>
    <property type="match status" value="2"/>
</dbReference>
<accession>A0A3B0U8F0</accession>
<dbReference type="EMBL" id="UOER01000286">
    <property type="protein sequence ID" value="VAW24653.1"/>
    <property type="molecule type" value="Genomic_DNA"/>
</dbReference>
<dbReference type="Gene3D" id="3.30.10.20">
    <property type="match status" value="1"/>
</dbReference>
<sequence length="153" mass="17368">MSLFQFVKSKIFLKQLVIAVLSLTVLIFVLMKWLTMITNHNQKIEVPNLEKMSLNNVETKLQELDLNYVVVDSASYNPNYPKRSVIEQSPNAGDFVKENRKIYLTLNPSGYANVEIPNIYGKTKRQATSQLIAIGFKISPKVTYVSDIAKDVV</sequence>
<dbReference type="PROSITE" id="PS51178">
    <property type="entry name" value="PASTA"/>
    <property type="match status" value="1"/>
</dbReference>
<feature type="domain" description="PASTA" evidence="2">
    <location>
        <begin position="40"/>
        <end position="108"/>
    </location>
</feature>
<dbReference type="SUPFAM" id="SSF54184">
    <property type="entry name" value="Penicillin-binding protein 2x (pbp-2x), c-terminal domain"/>
    <property type="match status" value="1"/>
</dbReference>
<feature type="non-terminal residue" evidence="3">
    <location>
        <position position="153"/>
    </location>
</feature>
<dbReference type="InterPro" id="IPR005543">
    <property type="entry name" value="PASTA_dom"/>
</dbReference>
<dbReference type="Pfam" id="PF03793">
    <property type="entry name" value="PASTA"/>
    <property type="match status" value="1"/>
</dbReference>
<dbReference type="SMART" id="SM00740">
    <property type="entry name" value="PASTA"/>
    <property type="match status" value="1"/>
</dbReference>
<feature type="transmembrane region" description="Helical" evidence="1">
    <location>
        <begin position="12"/>
        <end position="34"/>
    </location>
</feature>
<evidence type="ECO:0000256" key="1">
    <source>
        <dbReference type="SAM" id="Phobius"/>
    </source>
</evidence>
<gene>
    <name evidence="3" type="ORF">MNBD_BACTEROID04-1721</name>
</gene>
<proteinExistence type="predicted"/>
<reference evidence="3" key="1">
    <citation type="submission" date="2018-06" db="EMBL/GenBank/DDBJ databases">
        <authorList>
            <person name="Zhirakovskaya E."/>
        </authorList>
    </citation>
    <scope>NUCLEOTIDE SEQUENCE</scope>
</reference>
<evidence type="ECO:0000259" key="2">
    <source>
        <dbReference type="PROSITE" id="PS51178"/>
    </source>
</evidence>
<keyword evidence="1" id="KW-1133">Transmembrane helix</keyword>